<sequence length="201" mass="22406">MSTLTFIDTHNMVAFLQKPNESKGFEQIVDFLNAHPIRVATSSDEEHVVDKEDTSKQGRSIADIDENEQITLDNVYNMDMAHEETVLSMQDVYVEESEHFYDDINVNVQDEVMQDTGIKEVAKDVVEVMKIAKIIVDEVSTAGVQDVNTANEEPVSAAPTNITTSQPSETTKTNVKTTQVPKAKGIIFHDPEESTTKKPFS</sequence>
<feature type="compositionally biased region" description="Basic and acidic residues" evidence="1">
    <location>
        <begin position="187"/>
        <end position="201"/>
    </location>
</feature>
<reference evidence="2" key="1">
    <citation type="journal article" date="2019" name="Sci. Rep.">
        <title>Draft genome of Tanacetum cinerariifolium, the natural source of mosquito coil.</title>
        <authorList>
            <person name="Yamashiro T."/>
            <person name="Shiraishi A."/>
            <person name="Satake H."/>
            <person name="Nakayama K."/>
        </authorList>
    </citation>
    <scope>NUCLEOTIDE SEQUENCE</scope>
</reference>
<comment type="caution">
    <text evidence="2">The sequence shown here is derived from an EMBL/GenBank/DDBJ whole genome shotgun (WGS) entry which is preliminary data.</text>
</comment>
<gene>
    <name evidence="2" type="ORF">Tci_648505</name>
</gene>
<proteinExistence type="predicted"/>
<evidence type="ECO:0000256" key="1">
    <source>
        <dbReference type="SAM" id="MobiDB-lite"/>
    </source>
</evidence>
<evidence type="ECO:0000313" key="2">
    <source>
        <dbReference type="EMBL" id="GFA76533.1"/>
    </source>
</evidence>
<organism evidence="2">
    <name type="scientific">Tanacetum cinerariifolium</name>
    <name type="common">Dalmatian daisy</name>
    <name type="synonym">Chrysanthemum cinerariifolium</name>
    <dbReference type="NCBI Taxonomy" id="118510"/>
    <lineage>
        <taxon>Eukaryota</taxon>
        <taxon>Viridiplantae</taxon>
        <taxon>Streptophyta</taxon>
        <taxon>Embryophyta</taxon>
        <taxon>Tracheophyta</taxon>
        <taxon>Spermatophyta</taxon>
        <taxon>Magnoliopsida</taxon>
        <taxon>eudicotyledons</taxon>
        <taxon>Gunneridae</taxon>
        <taxon>Pentapetalae</taxon>
        <taxon>asterids</taxon>
        <taxon>campanulids</taxon>
        <taxon>Asterales</taxon>
        <taxon>Asteraceae</taxon>
        <taxon>Asteroideae</taxon>
        <taxon>Anthemideae</taxon>
        <taxon>Anthemidinae</taxon>
        <taxon>Tanacetum</taxon>
    </lineage>
</organism>
<accession>A0A699K7Q6</accession>
<dbReference type="EMBL" id="BKCJ010483640">
    <property type="protein sequence ID" value="GFA76533.1"/>
    <property type="molecule type" value="Genomic_DNA"/>
</dbReference>
<dbReference type="AlphaFoldDB" id="A0A699K7Q6"/>
<name>A0A699K7Q6_TANCI</name>
<protein>
    <submittedName>
        <fullName evidence="2">Uncharacterized protein</fullName>
    </submittedName>
</protein>
<feature type="region of interest" description="Disordered" evidence="1">
    <location>
        <begin position="154"/>
        <end position="201"/>
    </location>
</feature>
<feature type="compositionally biased region" description="Polar residues" evidence="1">
    <location>
        <begin position="158"/>
        <end position="180"/>
    </location>
</feature>